<dbReference type="InterPro" id="IPR001750">
    <property type="entry name" value="ND/Mrp_TM"/>
</dbReference>
<comment type="catalytic activity">
    <reaction evidence="7">
        <text>a ubiquinone + NADH + 5 H(+)(in) = a ubiquinol + NAD(+) + 4 H(+)(out)</text>
        <dbReference type="Rhea" id="RHEA:29091"/>
        <dbReference type="Rhea" id="RHEA-COMP:9565"/>
        <dbReference type="Rhea" id="RHEA-COMP:9566"/>
        <dbReference type="ChEBI" id="CHEBI:15378"/>
        <dbReference type="ChEBI" id="CHEBI:16389"/>
        <dbReference type="ChEBI" id="CHEBI:17976"/>
        <dbReference type="ChEBI" id="CHEBI:57540"/>
        <dbReference type="ChEBI" id="CHEBI:57945"/>
        <dbReference type="EC" id="7.1.1.2"/>
    </reaction>
</comment>
<name>A0A411D834_9TREM</name>
<evidence type="ECO:0000256" key="8">
    <source>
        <dbReference type="SAM" id="Phobius"/>
    </source>
</evidence>
<dbReference type="GO" id="GO:0008137">
    <property type="term" value="F:NADH dehydrogenase (ubiquinone) activity"/>
    <property type="evidence" value="ECO:0007669"/>
    <property type="project" value="UniProtKB-EC"/>
</dbReference>
<evidence type="ECO:0000256" key="6">
    <source>
        <dbReference type="ARBA" id="ARBA00031027"/>
    </source>
</evidence>
<evidence type="ECO:0000256" key="5">
    <source>
        <dbReference type="ARBA" id="ARBA00023136"/>
    </source>
</evidence>
<keyword evidence="10" id="KW-0496">Mitochondrion</keyword>
<gene>
    <name evidence="10" type="primary">ND5</name>
</gene>
<evidence type="ECO:0000256" key="4">
    <source>
        <dbReference type="ARBA" id="ARBA00022989"/>
    </source>
</evidence>
<keyword evidence="5 8" id="KW-0472">Membrane</keyword>
<geneLocation type="mitochondrion" evidence="10"/>
<feature type="transmembrane region" description="Helical" evidence="8">
    <location>
        <begin position="491"/>
        <end position="521"/>
    </location>
</feature>
<dbReference type="InterPro" id="IPR003945">
    <property type="entry name" value="NU5C-like"/>
</dbReference>
<accession>A0A411D834</accession>
<protein>
    <recommendedName>
        <fullName evidence="2">NADH:ubiquinone reductase (H(+)-translocating)</fullName>
        <ecNumber evidence="2">7.1.1.2</ecNumber>
    </recommendedName>
    <alternativeName>
        <fullName evidence="6">NADH dehydrogenase subunit 5</fullName>
    </alternativeName>
</protein>
<feature type="transmembrane region" description="Helical" evidence="8">
    <location>
        <begin position="253"/>
        <end position="276"/>
    </location>
</feature>
<dbReference type="GO" id="GO:0003954">
    <property type="term" value="F:NADH dehydrogenase activity"/>
    <property type="evidence" value="ECO:0007669"/>
    <property type="project" value="TreeGrafter"/>
</dbReference>
<evidence type="ECO:0000256" key="7">
    <source>
        <dbReference type="ARBA" id="ARBA00049551"/>
    </source>
</evidence>
<feature type="transmembrane region" description="Helical" evidence="8">
    <location>
        <begin position="218"/>
        <end position="241"/>
    </location>
</feature>
<feature type="transmembrane region" description="Helical" evidence="8">
    <location>
        <begin position="76"/>
        <end position="96"/>
    </location>
</feature>
<evidence type="ECO:0000256" key="2">
    <source>
        <dbReference type="ARBA" id="ARBA00012944"/>
    </source>
</evidence>
<proteinExistence type="predicted"/>
<feature type="transmembrane region" description="Helical" evidence="8">
    <location>
        <begin position="159"/>
        <end position="182"/>
    </location>
</feature>
<feature type="domain" description="NADH:quinone oxidoreductase/Mrp antiporter transmembrane" evidence="9">
    <location>
        <begin position="95"/>
        <end position="363"/>
    </location>
</feature>
<evidence type="ECO:0000313" key="10">
    <source>
        <dbReference type="EMBL" id="QAY80540.1"/>
    </source>
</evidence>
<evidence type="ECO:0000256" key="3">
    <source>
        <dbReference type="ARBA" id="ARBA00022692"/>
    </source>
</evidence>
<feature type="transmembrane region" description="Helical" evidence="8">
    <location>
        <begin position="46"/>
        <end position="69"/>
    </location>
</feature>
<organism evidence="10">
    <name type="scientific">Paragonimus kellicotti</name>
    <dbReference type="NCBI Taxonomy" id="100269"/>
    <lineage>
        <taxon>Eukaryota</taxon>
        <taxon>Metazoa</taxon>
        <taxon>Spiralia</taxon>
        <taxon>Lophotrochozoa</taxon>
        <taxon>Platyhelminthes</taxon>
        <taxon>Trematoda</taxon>
        <taxon>Digenea</taxon>
        <taxon>Plagiorchiida</taxon>
        <taxon>Troglotremata</taxon>
        <taxon>Troglotrematidae</taxon>
        <taxon>Paragonimus</taxon>
    </lineage>
</organism>
<comment type="subcellular location">
    <subcellularLocation>
        <location evidence="1">Membrane</location>
        <topology evidence="1">Multi-pass membrane protein</topology>
    </subcellularLocation>
</comment>
<evidence type="ECO:0000259" key="9">
    <source>
        <dbReference type="Pfam" id="PF00361"/>
    </source>
</evidence>
<reference evidence="10" key="1">
    <citation type="journal article" date="2018" name="Mitochondrial DNA Part B Resour">
        <title>Characterization of the complete mitochondrial genome of the lung fluke, Paragonimus kellicotti.</title>
        <authorList>
            <person name="Wang T."/>
            <person name="Wang Y."/>
            <person name="Xu F."/>
            <person name="Li X."/>
            <person name="Qu R."/>
            <person name="Song L."/>
            <person name="Tang Y."/>
            <person name="Lin P."/>
        </authorList>
    </citation>
    <scope>NUCLEOTIDE SEQUENCE</scope>
</reference>
<dbReference type="EC" id="7.1.1.2" evidence="2"/>
<keyword evidence="4 8" id="KW-1133">Transmembrane helix</keyword>
<dbReference type="PRINTS" id="PR01434">
    <property type="entry name" value="NADHDHGNASE5"/>
</dbReference>
<feature type="transmembrane region" description="Helical" evidence="8">
    <location>
        <begin position="310"/>
        <end position="335"/>
    </location>
</feature>
<feature type="transmembrane region" description="Helical" evidence="8">
    <location>
        <begin position="460"/>
        <end position="479"/>
    </location>
</feature>
<dbReference type="PANTHER" id="PTHR42829">
    <property type="entry name" value="NADH-UBIQUINONE OXIDOREDUCTASE CHAIN 5"/>
    <property type="match status" value="1"/>
</dbReference>
<evidence type="ECO:0000256" key="1">
    <source>
        <dbReference type="ARBA" id="ARBA00004141"/>
    </source>
</evidence>
<dbReference type="AlphaFoldDB" id="A0A411D834"/>
<dbReference type="GO" id="GO:0016020">
    <property type="term" value="C:membrane"/>
    <property type="evidence" value="ECO:0007669"/>
    <property type="project" value="UniProtKB-SubCell"/>
</dbReference>
<feature type="transmembrane region" description="Helical" evidence="8">
    <location>
        <begin position="194"/>
        <end position="212"/>
    </location>
</feature>
<dbReference type="GO" id="GO:0015990">
    <property type="term" value="P:electron transport coupled proton transport"/>
    <property type="evidence" value="ECO:0007669"/>
    <property type="project" value="TreeGrafter"/>
</dbReference>
<dbReference type="GO" id="GO:0042773">
    <property type="term" value="P:ATP synthesis coupled electron transport"/>
    <property type="evidence" value="ECO:0007669"/>
    <property type="project" value="InterPro"/>
</dbReference>
<keyword evidence="3 8" id="KW-0812">Transmembrane</keyword>
<feature type="transmembrane region" description="Helical" evidence="8">
    <location>
        <begin position="127"/>
        <end position="153"/>
    </location>
</feature>
<dbReference type="PANTHER" id="PTHR42829:SF2">
    <property type="entry name" value="NADH-UBIQUINONE OXIDOREDUCTASE CHAIN 5"/>
    <property type="match status" value="1"/>
</dbReference>
<feature type="transmembrane region" description="Helical" evidence="8">
    <location>
        <begin position="388"/>
        <end position="411"/>
    </location>
</feature>
<feature type="transmembrane region" description="Helical" evidence="8">
    <location>
        <begin position="347"/>
        <end position="368"/>
    </location>
</feature>
<feature type="transmembrane region" description="Helical" evidence="8">
    <location>
        <begin position="418"/>
        <end position="440"/>
    </location>
</feature>
<dbReference type="EMBL" id="MH322000">
    <property type="protein sequence ID" value="QAY80540.1"/>
    <property type="molecule type" value="Genomic_DNA"/>
</dbReference>
<dbReference type="Pfam" id="PF00361">
    <property type="entry name" value="Proton_antipo_M"/>
    <property type="match status" value="1"/>
</dbReference>
<sequence>MLSLGIVLVLGGLVLWGSSLGGWEASLNVWGYSWKESAELLMLDEISLICLFMLFCCGSLALLYCYHYFSGSVEGVLLFPLMVWFLGVMGVLIFSGSLILSLVLWEYLGLVSFLLILFYSNSSSSRAALVTLFASRFGDVSLFMLILWCGVWLGDLGALFFLFFLLVILTKSAGYPFISWLLEAMRAPTPVSSLVHSSTLVAAGVWFFLRYHEFISPAVGGILCLFCILTIVVSGVCASFFNDLKKVVALSTCNNISWCLLFFICGDLSLCLLQLLTHGVCKCYLFMSVGDLMSQSGGSQSSVGVYGSRYVGAFGSFLQSVLVFSLSGLPFMGVFFSKHGLFSVVSYCYGVGFLLFFWLAFFLTYVYSVRLGLLLLKASSGLSSGYSSAFLSVSGLCLLGTFLNWVGVVLFDENFGLNMWWAGIMLLVQLFGCLGGWLMFGGVNVGVLWSSLLWGSDCLVSAFYGFFLCLSEVSVLSFYRWEVYGVGLVRLGGSIFGGVFTSLNLLVLSVVFVVFSFSLVFC</sequence>
<feature type="transmembrane region" description="Helical" evidence="8">
    <location>
        <begin position="102"/>
        <end position="120"/>
    </location>
</feature>